<protein>
    <submittedName>
        <fullName evidence="2">Uncharacterized protein</fullName>
    </submittedName>
</protein>
<sequence>MVALLQTLESEHARIRRGPGGDGPAALAAGLTSPEAEVRNRAVLLIAQKPDDEATALLAKVRPTPSRC</sequence>
<dbReference type="Proteomes" id="UP000181980">
    <property type="component" value="Unassembled WGS sequence"/>
</dbReference>
<dbReference type="EMBL" id="FNUC01000003">
    <property type="protein sequence ID" value="SEE51298.1"/>
    <property type="molecule type" value="Genomic_DNA"/>
</dbReference>
<evidence type="ECO:0000256" key="1">
    <source>
        <dbReference type="SAM" id="MobiDB-lite"/>
    </source>
</evidence>
<name>A0A1H5JI32_9ACTN</name>
<organism evidence="2 3">
    <name type="scientific">Jiangella alba</name>
    <dbReference type="NCBI Taxonomy" id="561176"/>
    <lineage>
        <taxon>Bacteria</taxon>
        <taxon>Bacillati</taxon>
        <taxon>Actinomycetota</taxon>
        <taxon>Actinomycetes</taxon>
        <taxon>Jiangellales</taxon>
        <taxon>Jiangellaceae</taxon>
        <taxon>Jiangella</taxon>
    </lineage>
</organism>
<keyword evidence="3" id="KW-1185">Reference proteome</keyword>
<gene>
    <name evidence="2" type="ORF">SAMN04488561_1565</name>
</gene>
<dbReference type="RefSeq" id="WP_176986516.1">
    <property type="nucleotide sequence ID" value="NZ_FNUC01000003.1"/>
</dbReference>
<accession>A0A1H5JI32</accession>
<evidence type="ECO:0000313" key="2">
    <source>
        <dbReference type="EMBL" id="SEE51298.1"/>
    </source>
</evidence>
<evidence type="ECO:0000313" key="3">
    <source>
        <dbReference type="Proteomes" id="UP000181980"/>
    </source>
</evidence>
<feature type="region of interest" description="Disordered" evidence="1">
    <location>
        <begin position="13"/>
        <end position="32"/>
    </location>
</feature>
<reference evidence="3" key="1">
    <citation type="submission" date="2016-10" db="EMBL/GenBank/DDBJ databases">
        <authorList>
            <person name="Varghese N."/>
            <person name="Submissions S."/>
        </authorList>
    </citation>
    <scope>NUCLEOTIDE SEQUENCE [LARGE SCALE GENOMIC DNA]</scope>
    <source>
        <strain evidence="3">DSM 45237</strain>
    </source>
</reference>
<proteinExistence type="predicted"/>
<dbReference type="AlphaFoldDB" id="A0A1H5JI32"/>